<feature type="domain" description="DOT1" evidence="4">
    <location>
        <begin position="110"/>
        <end position="224"/>
    </location>
</feature>
<name>A0A7W8ACI7_9ACTN</name>
<proteinExistence type="predicted"/>
<dbReference type="SUPFAM" id="SSF53335">
    <property type="entry name" value="S-adenosyl-L-methionine-dependent methyltransferases"/>
    <property type="match status" value="1"/>
</dbReference>
<dbReference type="PANTHER" id="PTHR13610">
    <property type="entry name" value="METHYLTRANSFERASE DOMAIN-CONTAINING PROTEIN"/>
    <property type="match status" value="1"/>
</dbReference>
<dbReference type="InterPro" id="IPR025789">
    <property type="entry name" value="DOT1_dom"/>
</dbReference>
<keyword evidence="1 5" id="KW-0489">Methyltransferase</keyword>
<reference evidence="5 6" key="1">
    <citation type="submission" date="2020-08" db="EMBL/GenBank/DDBJ databases">
        <title>Genomic Encyclopedia of Type Strains, Phase IV (KMG-IV): sequencing the most valuable type-strain genomes for metagenomic binning, comparative biology and taxonomic classification.</title>
        <authorList>
            <person name="Goeker M."/>
        </authorList>
    </citation>
    <scope>NUCLEOTIDE SEQUENCE [LARGE SCALE GENOMIC DNA]</scope>
    <source>
        <strain evidence="5 6">DSM 45385</strain>
    </source>
</reference>
<evidence type="ECO:0000256" key="1">
    <source>
        <dbReference type="ARBA" id="ARBA00022603"/>
    </source>
</evidence>
<dbReference type="EMBL" id="JACHIN010000018">
    <property type="protein sequence ID" value="MBB5083595.1"/>
    <property type="molecule type" value="Genomic_DNA"/>
</dbReference>
<dbReference type="CDD" id="cd02440">
    <property type="entry name" value="AdoMet_MTases"/>
    <property type="match status" value="1"/>
</dbReference>
<evidence type="ECO:0000313" key="6">
    <source>
        <dbReference type="Proteomes" id="UP000568380"/>
    </source>
</evidence>
<dbReference type="Pfam" id="PF08123">
    <property type="entry name" value="DOT1"/>
    <property type="match status" value="1"/>
</dbReference>
<dbReference type="GO" id="GO:0032259">
    <property type="term" value="P:methylation"/>
    <property type="evidence" value="ECO:0007669"/>
    <property type="project" value="UniProtKB-KW"/>
</dbReference>
<dbReference type="InterPro" id="IPR026170">
    <property type="entry name" value="FAM173A/B"/>
</dbReference>
<comment type="caution">
    <text evidence="5">The sequence shown here is derived from an EMBL/GenBank/DDBJ whole genome shotgun (WGS) entry which is preliminary data.</text>
</comment>
<evidence type="ECO:0000313" key="5">
    <source>
        <dbReference type="EMBL" id="MBB5083595.1"/>
    </source>
</evidence>
<accession>A0A7W8ACI7</accession>
<keyword evidence="6" id="KW-1185">Reference proteome</keyword>
<dbReference type="GO" id="GO:0031151">
    <property type="term" value="F:histone H3K79 methyltransferase activity"/>
    <property type="evidence" value="ECO:0007669"/>
    <property type="project" value="InterPro"/>
</dbReference>
<evidence type="ECO:0000256" key="3">
    <source>
        <dbReference type="ARBA" id="ARBA00022691"/>
    </source>
</evidence>
<gene>
    <name evidence="5" type="ORF">HNR40_009100</name>
</gene>
<protein>
    <submittedName>
        <fullName evidence="5">16S rRNA G966 N2-methylase RsmD</fullName>
    </submittedName>
</protein>
<dbReference type="AlphaFoldDB" id="A0A7W8ACI7"/>
<sequence>MTLVDRLSGVRRSPVKLGAPLLLGLLATSAPLTVYEGAVVVEEAMMMSGSFLVRLRGWRRWLARMLYDWRFGVSTTDFVDLDDFGLEHPERVYYSPAHWGTLRRALPVRDIDERDVFLDMGSGKGRMVLEAASRYAFKRVIGVELSSDLTDMARDNVDTTTLRLRAHEIELVHSDVLDYSIPDDVSVVFLNNPFRGEIFASVMKQLIASADRRPRPITLIYFNPVEEQYLLGTGRFQHVRTTLPRWRAADGIFGTTRVYSLI</sequence>
<organism evidence="5 6">
    <name type="scientific">Nonomuraea endophytica</name>
    <dbReference type="NCBI Taxonomy" id="714136"/>
    <lineage>
        <taxon>Bacteria</taxon>
        <taxon>Bacillati</taxon>
        <taxon>Actinomycetota</taxon>
        <taxon>Actinomycetes</taxon>
        <taxon>Streptosporangiales</taxon>
        <taxon>Streptosporangiaceae</taxon>
        <taxon>Nonomuraea</taxon>
    </lineage>
</organism>
<dbReference type="Gene3D" id="3.40.50.150">
    <property type="entry name" value="Vaccinia Virus protein VP39"/>
    <property type="match status" value="1"/>
</dbReference>
<dbReference type="PANTHER" id="PTHR13610:SF11">
    <property type="entry name" value="METHYLTRANSFERASE DOMAIN-CONTAINING PROTEIN"/>
    <property type="match status" value="1"/>
</dbReference>
<evidence type="ECO:0000256" key="2">
    <source>
        <dbReference type="ARBA" id="ARBA00022679"/>
    </source>
</evidence>
<dbReference type="Proteomes" id="UP000568380">
    <property type="component" value="Unassembled WGS sequence"/>
</dbReference>
<dbReference type="InterPro" id="IPR029063">
    <property type="entry name" value="SAM-dependent_MTases_sf"/>
</dbReference>
<keyword evidence="2" id="KW-0808">Transferase</keyword>
<keyword evidence="3" id="KW-0949">S-adenosyl-L-methionine</keyword>
<evidence type="ECO:0000259" key="4">
    <source>
        <dbReference type="Pfam" id="PF08123"/>
    </source>
</evidence>
<dbReference type="RefSeq" id="WP_246510499.1">
    <property type="nucleotide sequence ID" value="NZ_JACHIN010000018.1"/>
</dbReference>